<keyword evidence="2" id="KW-1185">Reference proteome</keyword>
<evidence type="ECO:0008006" key="3">
    <source>
        <dbReference type="Google" id="ProtNLM"/>
    </source>
</evidence>
<evidence type="ECO:0000313" key="1">
    <source>
        <dbReference type="EMBL" id="TJZ62189.1"/>
    </source>
</evidence>
<sequence length="211" mass="24177">MKSLFFTIFCAILLFSSCNQNKGKEGGDQDSTQIKAPQSEEEIQLLSEVITRFVRAYISQDNQKANALIHPDLGFTVIHRPGVADVFTKVDSIDFAQPVPEYFPYPTFSNDYVLTFESLPAFDCGTEKWTKEGFFCDTTSHPDQLSRIAAFQREFNQHEFSESQMEEIKNAERKSYRVILTSRDPLIFHLQQQEGVWYITVLDRAYAGCDA</sequence>
<dbReference type="AlphaFoldDB" id="A0A4U0P4K3"/>
<organism evidence="1 2">
    <name type="scientific">Sphingobacterium olei</name>
    <dbReference type="NCBI Taxonomy" id="2571155"/>
    <lineage>
        <taxon>Bacteria</taxon>
        <taxon>Pseudomonadati</taxon>
        <taxon>Bacteroidota</taxon>
        <taxon>Sphingobacteriia</taxon>
        <taxon>Sphingobacteriales</taxon>
        <taxon>Sphingobacteriaceae</taxon>
        <taxon>Sphingobacterium</taxon>
    </lineage>
</organism>
<gene>
    <name evidence="1" type="ORF">FAZ15_06690</name>
</gene>
<dbReference type="OrthoDB" id="5347149at2"/>
<dbReference type="RefSeq" id="WP_136900533.1">
    <property type="nucleotide sequence ID" value="NZ_SUME01000002.1"/>
</dbReference>
<protein>
    <recommendedName>
        <fullName evidence="3">Lipoprotein</fullName>
    </recommendedName>
</protein>
<proteinExistence type="predicted"/>
<evidence type="ECO:0000313" key="2">
    <source>
        <dbReference type="Proteomes" id="UP000306808"/>
    </source>
</evidence>
<accession>A0A4U0P4K3</accession>
<dbReference type="Proteomes" id="UP000306808">
    <property type="component" value="Unassembled WGS sequence"/>
</dbReference>
<name>A0A4U0P4K3_9SPHI</name>
<reference evidence="1 2" key="1">
    <citation type="submission" date="2019-04" db="EMBL/GenBank/DDBJ databases">
        <title>Sphingobacterium olei sp. nov., isolated from oil-contaminated soil.</title>
        <authorList>
            <person name="Liu B."/>
        </authorList>
    </citation>
    <scope>NUCLEOTIDE SEQUENCE [LARGE SCALE GENOMIC DNA]</scope>
    <source>
        <strain evidence="1 2">HAL-9</strain>
    </source>
</reference>
<dbReference type="PROSITE" id="PS51257">
    <property type="entry name" value="PROKAR_LIPOPROTEIN"/>
    <property type="match status" value="1"/>
</dbReference>
<dbReference type="EMBL" id="SUME01000002">
    <property type="protein sequence ID" value="TJZ62189.1"/>
    <property type="molecule type" value="Genomic_DNA"/>
</dbReference>
<comment type="caution">
    <text evidence="1">The sequence shown here is derived from an EMBL/GenBank/DDBJ whole genome shotgun (WGS) entry which is preliminary data.</text>
</comment>